<dbReference type="InterPro" id="IPR018878">
    <property type="entry name" value="ORF6C_dom"/>
</dbReference>
<organism evidence="2 3">
    <name type="scientific">Enterococcus saigonensis</name>
    <dbReference type="NCBI Taxonomy" id="1805431"/>
    <lineage>
        <taxon>Bacteria</taxon>
        <taxon>Bacillati</taxon>
        <taxon>Bacillota</taxon>
        <taxon>Bacilli</taxon>
        <taxon>Lactobacillales</taxon>
        <taxon>Enterococcaceae</taxon>
        <taxon>Enterococcus</taxon>
    </lineage>
</organism>
<dbReference type="AlphaFoldDB" id="A0A679ISZ8"/>
<feature type="domain" description="ORF6C" evidence="1">
    <location>
        <begin position="113"/>
        <end position="221"/>
    </location>
</feature>
<dbReference type="InterPro" id="IPR014054">
    <property type="entry name" value="Phage_regulatory_Rha"/>
</dbReference>
<name>A0A679ISZ8_9ENTE</name>
<dbReference type="Pfam" id="PF09669">
    <property type="entry name" value="Phage_pRha"/>
    <property type="match status" value="1"/>
</dbReference>
<dbReference type="Pfam" id="PF10552">
    <property type="entry name" value="ORF6C"/>
    <property type="match status" value="1"/>
</dbReference>
<evidence type="ECO:0000313" key="3">
    <source>
        <dbReference type="Proteomes" id="UP000502998"/>
    </source>
</evidence>
<accession>A0A679ISZ8</accession>
<dbReference type="NCBIfam" id="TIGR02681">
    <property type="entry name" value="phage_pRha"/>
    <property type="match status" value="1"/>
</dbReference>
<keyword evidence="3" id="KW-1185">Reference proteome</keyword>
<proteinExistence type="predicted"/>
<protein>
    <recommendedName>
        <fullName evidence="1">ORF6C domain-containing protein</fullName>
    </recommendedName>
</protein>
<sequence>MNVLEKTITSLEVAEMVGRRHDQVLRDITKIKEHLTDHKSVASELFIESTYEDASGRELPCYLLTKRGCELYSTRMTGAKGTQFALAYIERFNEMETVIKEQSLKIPQSPQEALRLMFQYQENTSEKVEKVEERVTDLEENIVLSAGDYGYVTRRINQRVAEVGRSFGKLTNKQRGELHRDINSGVKKITGVSTRTQLRQKHFQTVLDYITDWEPSTATKTVVRQMSLELGEDNE</sequence>
<evidence type="ECO:0000313" key="2">
    <source>
        <dbReference type="EMBL" id="BCA86677.1"/>
    </source>
</evidence>
<dbReference type="Proteomes" id="UP000502998">
    <property type="component" value="Chromosome"/>
</dbReference>
<evidence type="ECO:0000259" key="1">
    <source>
        <dbReference type="Pfam" id="PF10552"/>
    </source>
</evidence>
<dbReference type="RefSeq" id="WP_173103792.1">
    <property type="nucleotide sequence ID" value="NZ_AP022822.1"/>
</dbReference>
<gene>
    <name evidence="2" type="ORF">EsVE80_22000</name>
</gene>
<dbReference type="EMBL" id="AP022822">
    <property type="protein sequence ID" value="BCA86677.1"/>
    <property type="molecule type" value="Genomic_DNA"/>
</dbReference>
<reference evidence="2 3" key="1">
    <citation type="submission" date="2020-02" db="EMBL/GenBank/DDBJ databases">
        <title>Characterization of vanA genotype vancomycin-resistant Enterococcus saigonensis VE80.</title>
        <authorList>
            <person name="Harada T."/>
            <person name="Motooka D."/>
            <person name="Nakamura S."/>
            <person name="Yamamoto Y."/>
            <person name="Kawahara R."/>
            <person name="Kawatsu K."/>
        </authorList>
    </citation>
    <scope>NUCLEOTIDE SEQUENCE [LARGE SCALE GENOMIC DNA]</scope>
    <source>
        <strain evidence="2 3">VE80</strain>
    </source>
</reference>
<dbReference type="KEGG" id="esg:EsVE80_22000"/>